<feature type="domain" description="AB hydrolase-1" evidence="2">
    <location>
        <begin position="74"/>
        <end position="314"/>
    </location>
</feature>
<protein>
    <submittedName>
        <fullName evidence="3">Alpha/Beta hydrolase protein</fullName>
    </submittedName>
</protein>
<dbReference type="PANTHER" id="PTHR43194">
    <property type="entry name" value="HYDROLASE ALPHA/BETA FOLD FAMILY"/>
    <property type="match status" value="1"/>
</dbReference>
<evidence type="ECO:0000256" key="1">
    <source>
        <dbReference type="SAM" id="SignalP"/>
    </source>
</evidence>
<organism evidence="3 4">
    <name type="scientific">Syncephalastrum racemosum</name>
    <name type="common">Filamentous fungus</name>
    <dbReference type="NCBI Taxonomy" id="13706"/>
    <lineage>
        <taxon>Eukaryota</taxon>
        <taxon>Fungi</taxon>
        <taxon>Fungi incertae sedis</taxon>
        <taxon>Mucoromycota</taxon>
        <taxon>Mucoromycotina</taxon>
        <taxon>Mucoromycetes</taxon>
        <taxon>Mucorales</taxon>
        <taxon>Syncephalastraceae</taxon>
        <taxon>Syncephalastrum</taxon>
    </lineage>
</organism>
<reference evidence="3 4" key="1">
    <citation type="submission" date="2016-07" db="EMBL/GenBank/DDBJ databases">
        <title>Pervasive Adenine N6-methylation of Active Genes in Fungi.</title>
        <authorList>
            <consortium name="DOE Joint Genome Institute"/>
            <person name="Mondo S.J."/>
            <person name="Dannebaum R.O."/>
            <person name="Kuo R.C."/>
            <person name="Labutti K."/>
            <person name="Haridas S."/>
            <person name="Kuo A."/>
            <person name="Salamov A."/>
            <person name="Ahrendt S.R."/>
            <person name="Lipzen A."/>
            <person name="Sullivan W."/>
            <person name="Andreopoulos W.B."/>
            <person name="Clum A."/>
            <person name="Lindquist E."/>
            <person name="Daum C."/>
            <person name="Ramamoorthy G.K."/>
            <person name="Gryganskyi A."/>
            <person name="Culley D."/>
            <person name="Magnuson J.K."/>
            <person name="James T.Y."/>
            <person name="O'Malley M.A."/>
            <person name="Stajich J.E."/>
            <person name="Spatafora J.W."/>
            <person name="Visel A."/>
            <person name="Grigoriev I.V."/>
        </authorList>
    </citation>
    <scope>NUCLEOTIDE SEQUENCE [LARGE SCALE GENOMIC DNA]</scope>
    <source>
        <strain evidence="3 4">NRRL 2496</strain>
    </source>
</reference>
<gene>
    <name evidence="3" type="ORF">BCR43DRAFT_499375</name>
</gene>
<dbReference type="PRINTS" id="PR00111">
    <property type="entry name" value="ABHYDROLASE"/>
</dbReference>
<dbReference type="InterPro" id="IPR050228">
    <property type="entry name" value="Carboxylesterase_BioH"/>
</dbReference>
<dbReference type="Pfam" id="PF00561">
    <property type="entry name" value="Abhydrolase_1"/>
    <property type="match status" value="1"/>
</dbReference>
<dbReference type="InterPro" id="IPR000073">
    <property type="entry name" value="AB_hydrolase_1"/>
</dbReference>
<feature type="signal peptide" evidence="1">
    <location>
        <begin position="1"/>
        <end position="27"/>
    </location>
</feature>
<dbReference type="Proteomes" id="UP000242180">
    <property type="component" value="Unassembled WGS sequence"/>
</dbReference>
<dbReference type="OMA" id="DWAHKLH"/>
<dbReference type="PANTHER" id="PTHR43194:SF2">
    <property type="entry name" value="PEROXISOMAL MEMBRANE PROTEIN LPX1"/>
    <property type="match status" value="1"/>
</dbReference>
<dbReference type="EMBL" id="MCGN01000012">
    <property type="protein sequence ID" value="ORY90481.1"/>
    <property type="molecule type" value="Genomic_DNA"/>
</dbReference>
<accession>A0A1X2H077</accession>
<evidence type="ECO:0000313" key="3">
    <source>
        <dbReference type="EMBL" id="ORY90481.1"/>
    </source>
</evidence>
<feature type="chain" id="PRO_5010866925" evidence="1">
    <location>
        <begin position="28"/>
        <end position="331"/>
    </location>
</feature>
<comment type="caution">
    <text evidence="3">The sequence shown here is derived from an EMBL/GenBank/DDBJ whole genome shotgun (WGS) entry which is preliminary data.</text>
</comment>
<dbReference type="STRING" id="13706.A0A1X2H077"/>
<proteinExistence type="predicted"/>
<sequence length="331" mass="36647">MPVNLSFAVHWALVALTIAFLVRLDMGNKETLPSLKEKPSAIYTPDFYPGGTDLALPGGTMRYWLFGDPNGRKVVLIHGISTGAASYDSLARSLAKEGHRVLVFDLWGRGYSEAPPTVYNEMLYTSQVALLLQKVGWTRCDVVGVSLGGAIAASFTAHYPEIVEKLVFIAPAGLMTGKNDIPLSGRLMKLPLVAKMATHPMFRPLAVLGVNRFFKNSKMGDKTEAQAIKTSKIALHQFTHHPGFIRAFAGTVADYPLHDLTNRYKAVGQDPQRPVMLLWGDIDRTVPFENSELLLKLIPHAKLSIYKNGGHDILQSHWERTNREVHEFLSS</sequence>
<dbReference type="SUPFAM" id="SSF53474">
    <property type="entry name" value="alpha/beta-Hydrolases"/>
    <property type="match status" value="1"/>
</dbReference>
<keyword evidence="4" id="KW-1185">Reference proteome</keyword>
<dbReference type="InParanoid" id="A0A1X2H077"/>
<dbReference type="GO" id="GO:0016787">
    <property type="term" value="F:hydrolase activity"/>
    <property type="evidence" value="ECO:0007669"/>
    <property type="project" value="UniProtKB-KW"/>
</dbReference>
<dbReference type="AlphaFoldDB" id="A0A1X2H077"/>
<dbReference type="OrthoDB" id="408373at2759"/>
<evidence type="ECO:0000313" key="4">
    <source>
        <dbReference type="Proteomes" id="UP000242180"/>
    </source>
</evidence>
<keyword evidence="3" id="KW-0378">Hydrolase</keyword>
<dbReference type="Gene3D" id="3.40.50.1820">
    <property type="entry name" value="alpha/beta hydrolase"/>
    <property type="match status" value="1"/>
</dbReference>
<keyword evidence="1" id="KW-0732">Signal</keyword>
<dbReference type="InterPro" id="IPR029058">
    <property type="entry name" value="AB_hydrolase_fold"/>
</dbReference>
<name>A0A1X2H077_SYNRA</name>
<evidence type="ECO:0000259" key="2">
    <source>
        <dbReference type="Pfam" id="PF00561"/>
    </source>
</evidence>